<dbReference type="Proteomes" id="UP000324324">
    <property type="component" value="Unassembled WGS sequence"/>
</dbReference>
<gene>
    <name evidence="1" type="ORF">F1599_05945</name>
</gene>
<organism evidence="1 2">
    <name type="scientific">Cupriavidus cauae</name>
    <dbReference type="NCBI Taxonomy" id="2608999"/>
    <lineage>
        <taxon>Bacteria</taxon>
        <taxon>Pseudomonadati</taxon>
        <taxon>Pseudomonadota</taxon>
        <taxon>Betaproteobacteria</taxon>
        <taxon>Burkholderiales</taxon>
        <taxon>Burkholderiaceae</taxon>
        <taxon>Cupriavidus</taxon>
    </lineage>
</organism>
<reference evidence="1 2" key="1">
    <citation type="submission" date="2019-09" db="EMBL/GenBank/DDBJ databases">
        <title>Isolation of a novel species in the genus Cupriavidus from patients with sepsis using whole genome sequencing.</title>
        <authorList>
            <person name="Kweon O.J."/>
            <person name="Lee M.-K."/>
        </authorList>
    </citation>
    <scope>NUCLEOTIDE SEQUENCE [LARGE SCALE GENOMIC DNA]</scope>
    <source>
        <strain evidence="1 2">MKL-01</strain>
    </source>
</reference>
<evidence type="ECO:0000313" key="2">
    <source>
        <dbReference type="Proteomes" id="UP000324324"/>
    </source>
</evidence>
<dbReference type="EMBL" id="VWRN01000019">
    <property type="protein sequence ID" value="KAA6129281.1"/>
    <property type="molecule type" value="Genomic_DNA"/>
</dbReference>
<proteinExistence type="predicted"/>
<dbReference type="AlphaFoldDB" id="A0A5M8B4E0"/>
<sequence length="223" mass="25229">MALLSGTVWLVASVIRNYKNRHNTNVLADNDMQAHEQAKHFLDAQRDATIDEMRENKFLAIDALLKALLDRDRPVTRDTLWKAMAEFGMDRALLQALELRSLVRLDDVYADDRKTMIDSLRCCASSADEMALRKLIESMTLRSDEAMLKPLRQLFQDFVEGKTSMRLEYERRAGFLLYMAGKLPPGLRHWLGFDRPAGVEAGATVTAQATVPVHATEPPVRLG</sequence>
<evidence type="ECO:0000313" key="1">
    <source>
        <dbReference type="EMBL" id="KAA6129281.1"/>
    </source>
</evidence>
<protein>
    <submittedName>
        <fullName evidence="1">Uncharacterized protein</fullName>
    </submittedName>
</protein>
<comment type="caution">
    <text evidence="1">The sequence shown here is derived from an EMBL/GenBank/DDBJ whole genome shotgun (WGS) entry which is preliminary data.</text>
</comment>
<dbReference type="RefSeq" id="WP_150082504.1">
    <property type="nucleotide sequence ID" value="NZ_VWRN01000019.1"/>
</dbReference>
<name>A0A5M8B4E0_9BURK</name>
<keyword evidence="2" id="KW-1185">Reference proteome</keyword>
<accession>A0A5M8B4E0</accession>